<dbReference type="EMBL" id="JAKIJS010000001">
    <property type="protein sequence ID" value="MCF6137827.1"/>
    <property type="molecule type" value="Genomic_DNA"/>
</dbReference>
<dbReference type="Proteomes" id="UP001649381">
    <property type="component" value="Unassembled WGS sequence"/>
</dbReference>
<sequence length="107" mass="12249">MANSTFAIAMYKPKAGKEEQLLAIIEKHTPLLKTEGLITDFQPLLLRSENGTYLELFDWKSVEAKDRAHSNDSVMKLWEEMMEVADMKELSSLAEAGQLFPNFERIK</sequence>
<evidence type="ECO:0000313" key="1">
    <source>
        <dbReference type="EMBL" id="MCF6137827.1"/>
    </source>
</evidence>
<accession>A0ABS9H1Y0</accession>
<dbReference type="SUPFAM" id="SSF54909">
    <property type="entry name" value="Dimeric alpha+beta barrel"/>
    <property type="match status" value="1"/>
</dbReference>
<dbReference type="RefSeq" id="WP_236333750.1">
    <property type="nucleotide sequence ID" value="NZ_JAKIJS010000001.1"/>
</dbReference>
<reference evidence="1 2" key="1">
    <citation type="submission" date="2022-01" db="EMBL/GenBank/DDBJ databases">
        <title>Alkalihalobacillus sp. EGI L200015, a novel bacterium isolated from a salt lake sediment.</title>
        <authorList>
            <person name="Gao L."/>
            <person name="Fang B.-Z."/>
            <person name="Li W.-J."/>
        </authorList>
    </citation>
    <scope>NUCLEOTIDE SEQUENCE [LARGE SCALE GENOMIC DNA]</scope>
    <source>
        <strain evidence="1 2">KCTC 12718</strain>
    </source>
</reference>
<evidence type="ECO:0008006" key="3">
    <source>
        <dbReference type="Google" id="ProtNLM"/>
    </source>
</evidence>
<name>A0ABS9H1Y0_9BACL</name>
<proteinExistence type="predicted"/>
<dbReference type="InterPro" id="IPR011008">
    <property type="entry name" value="Dimeric_a/b-barrel"/>
</dbReference>
<organism evidence="1 2">
    <name type="scientific">Pseudalkalibacillus berkeleyi</name>
    <dbReference type="NCBI Taxonomy" id="1069813"/>
    <lineage>
        <taxon>Bacteria</taxon>
        <taxon>Bacillati</taxon>
        <taxon>Bacillota</taxon>
        <taxon>Bacilli</taxon>
        <taxon>Bacillales</taxon>
        <taxon>Fictibacillaceae</taxon>
        <taxon>Pseudalkalibacillus</taxon>
    </lineage>
</organism>
<keyword evidence="2" id="KW-1185">Reference proteome</keyword>
<comment type="caution">
    <text evidence="1">The sequence shown here is derived from an EMBL/GenBank/DDBJ whole genome shotgun (WGS) entry which is preliminary data.</text>
</comment>
<protein>
    <recommendedName>
        <fullName evidence="3">ABM domain-containing protein</fullName>
    </recommendedName>
</protein>
<gene>
    <name evidence="1" type="ORF">L2716_08800</name>
</gene>
<evidence type="ECO:0000313" key="2">
    <source>
        <dbReference type="Proteomes" id="UP001649381"/>
    </source>
</evidence>